<dbReference type="InterPro" id="IPR040442">
    <property type="entry name" value="Pyrv_kinase-like_dom_sf"/>
</dbReference>
<evidence type="ECO:0000256" key="3">
    <source>
        <dbReference type="ARBA" id="ARBA00011424"/>
    </source>
</evidence>
<accession>A0A7G9RLQ9</accession>
<feature type="region of interest" description="Disordered" evidence="13">
    <location>
        <begin position="1"/>
        <end position="27"/>
    </location>
</feature>
<protein>
    <recommendedName>
        <fullName evidence="9">3-methyl-2-oxobutanoate hydroxymethyltransferase</fullName>
        <ecNumber evidence="9">2.1.2.11</ecNumber>
    </recommendedName>
    <alternativeName>
        <fullName evidence="9">Ketopantoate hydroxymethyltransferase</fullName>
        <shortName evidence="9">KPHMT</shortName>
    </alternativeName>
</protein>
<sequence length="297" mass="31104">MNAPAPASPSATGTPYGTIPPASPMPARKPISLPRLAQMREAGEKITMITAYDATYAAVADAAGVECILVGDSLGMVCQGLHSTVGVTLDAMAYHTESVARGLHRAQGTAWLISDLPYGSYAESREQAMRSASRLMQAGAHMIKLEGGGWTAPTVQFLVERGVPVCAHLGLTPQTVHALGGYRVQGRDDIAAAALRRQAIELQEAGASMLVLEMVPAELSRSLTQALASCHTIGIGAGSGTAGQVLVMHDMLGVNLGRNPKFVRNFMQDAGSVKGAIEAYVRAVKSGEFPDDAVHAW</sequence>
<feature type="binding site" evidence="9 12">
    <location>
        <position position="72"/>
    </location>
    <ligand>
        <name>Mg(2+)</name>
        <dbReference type="ChEBI" id="CHEBI:18420"/>
    </ligand>
</feature>
<evidence type="ECO:0000256" key="1">
    <source>
        <dbReference type="ARBA" id="ARBA00005033"/>
    </source>
</evidence>
<evidence type="ECO:0000256" key="12">
    <source>
        <dbReference type="PIRSR" id="PIRSR000388-3"/>
    </source>
</evidence>
<feature type="binding site" evidence="9 11">
    <location>
        <begin position="72"/>
        <end position="73"/>
    </location>
    <ligand>
        <name>3-methyl-2-oxobutanoate</name>
        <dbReference type="ChEBI" id="CHEBI:11851"/>
    </ligand>
</feature>
<proteinExistence type="inferred from homology"/>
<dbReference type="GO" id="GO:0032259">
    <property type="term" value="P:methylation"/>
    <property type="evidence" value="ECO:0007669"/>
    <property type="project" value="UniProtKB-KW"/>
</dbReference>
<evidence type="ECO:0000256" key="6">
    <source>
        <dbReference type="ARBA" id="ARBA00022723"/>
    </source>
</evidence>
<dbReference type="GO" id="GO:0003864">
    <property type="term" value="F:3-methyl-2-oxobutanoate hydroxymethyltransferase activity"/>
    <property type="evidence" value="ECO:0007669"/>
    <property type="project" value="UniProtKB-UniRule"/>
</dbReference>
<dbReference type="GO" id="GO:0005737">
    <property type="term" value="C:cytoplasm"/>
    <property type="evidence" value="ECO:0007669"/>
    <property type="project" value="UniProtKB-SubCell"/>
</dbReference>
<evidence type="ECO:0000256" key="9">
    <source>
        <dbReference type="HAMAP-Rule" id="MF_00156"/>
    </source>
</evidence>
<dbReference type="NCBIfam" id="NF001452">
    <property type="entry name" value="PRK00311.1"/>
    <property type="match status" value="1"/>
</dbReference>
<feature type="active site" description="Proton acceptor" evidence="9 10">
    <location>
        <position position="213"/>
    </location>
</feature>
<feature type="binding site" evidence="9 12">
    <location>
        <position position="146"/>
    </location>
    <ligand>
        <name>Mg(2+)</name>
        <dbReference type="ChEBI" id="CHEBI:18420"/>
    </ligand>
</feature>
<comment type="subunit">
    <text evidence="3 9">Homodecamer; pentamer of dimers.</text>
</comment>
<dbReference type="Proteomes" id="UP000515811">
    <property type="component" value="Chromosome"/>
</dbReference>
<keyword evidence="7 9" id="KW-0460">Magnesium</keyword>
<dbReference type="PIRSF" id="PIRSF000388">
    <property type="entry name" value="Pantoate_hydroxy_MeTrfase"/>
    <property type="match status" value="1"/>
</dbReference>
<keyword evidence="6 9" id="KW-0479">Metal-binding</keyword>
<feature type="binding site" evidence="9 11">
    <location>
        <position position="144"/>
    </location>
    <ligand>
        <name>3-methyl-2-oxobutanoate</name>
        <dbReference type="ChEBI" id="CHEBI:11851"/>
    </ligand>
</feature>
<keyword evidence="15" id="KW-1185">Reference proteome</keyword>
<dbReference type="InterPro" id="IPR015813">
    <property type="entry name" value="Pyrv/PenolPyrv_kinase-like_dom"/>
</dbReference>
<evidence type="ECO:0000256" key="7">
    <source>
        <dbReference type="ARBA" id="ARBA00022842"/>
    </source>
</evidence>
<feature type="compositionally biased region" description="Low complexity" evidence="13">
    <location>
        <begin position="1"/>
        <end position="15"/>
    </location>
</feature>
<dbReference type="Gene3D" id="3.20.20.60">
    <property type="entry name" value="Phosphoenolpyruvate-binding domains"/>
    <property type="match status" value="1"/>
</dbReference>
<evidence type="ECO:0000256" key="11">
    <source>
        <dbReference type="PIRSR" id="PIRSR000388-2"/>
    </source>
</evidence>
<dbReference type="UniPathway" id="UPA00028">
    <property type="reaction ID" value="UER00003"/>
</dbReference>
<evidence type="ECO:0000256" key="5">
    <source>
        <dbReference type="ARBA" id="ARBA00022679"/>
    </source>
</evidence>
<dbReference type="CDD" id="cd06557">
    <property type="entry name" value="KPHMT-like"/>
    <property type="match status" value="1"/>
</dbReference>
<dbReference type="SUPFAM" id="SSF51621">
    <property type="entry name" value="Phosphoenolpyruvate/pyruvate domain"/>
    <property type="match status" value="1"/>
</dbReference>
<evidence type="ECO:0000256" key="4">
    <source>
        <dbReference type="ARBA" id="ARBA00022655"/>
    </source>
</evidence>
<keyword evidence="9" id="KW-0963">Cytoplasm</keyword>
<comment type="subcellular location">
    <subcellularLocation>
        <location evidence="9">Cytoplasm</location>
    </subcellularLocation>
</comment>
<name>A0A7G9RLQ9_9BURK</name>
<gene>
    <name evidence="9 14" type="primary">panB</name>
    <name evidence="14" type="ORF">H9K76_18665</name>
</gene>
<evidence type="ECO:0000256" key="8">
    <source>
        <dbReference type="ARBA" id="ARBA00056497"/>
    </source>
</evidence>
<comment type="catalytic activity">
    <reaction evidence="9">
        <text>(6R)-5,10-methylene-5,6,7,8-tetrahydrofolate + 3-methyl-2-oxobutanoate + H2O = 2-dehydropantoate + (6S)-5,6,7,8-tetrahydrofolate</text>
        <dbReference type="Rhea" id="RHEA:11824"/>
        <dbReference type="ChEBI" id="CHEBI:11561"/>
        <dbReference type="ChEBI" id="CHEBI:11851"/>
        <dbReference type="ChEBI" id="CHEBI:15377"/>
        <dbReference type="ChEBI" id="CHEBI:15636"/>
        <dbReference type="ChEBI" id="CHEBI:57453"/>
        <dbReference type="EC" id="2.1.2.11"/>
    </reaction>
</comment>
<dbReference type="AlphaFoldDB" id="A0A7G9RLQ9"/>
<comment type="function">
    <text evidence="8 9">Catalyzes the reversible reaction in which hydroxymethyl group from 5,10-methylenetetrahydrofolate is transferred onto alpha-ketoisovalerate to form ketopantoate.</text>
</comment>
<evidence type="ECO:0000313" key="15">
    <source>
        <dbReference type="Proteomes" id="UP000515811"/>
    </source>
</evidence>
<keyword evidence="5 9" id="KW-0808">Transferase</keyword>
<dbReference type="GO" id="GO:0000287">
    <property type="term" value="F:magnesium ion binding"/>
    <property type="evidence" value="ECO:0007669"/>
    <property type="project" value="TreeGrafter"/>
</dbReference>
<comment type="cofactor">
    <cofactor evidence="9 12">
        <name>Mg(2+)</name>
        <dbReference type="ChEBI" id="CHEBI:18420"/>
    </cofactor>
    <text evidence="9 12">Binds 1 Mg(2+) ion per subunit.</text>
</comment>
<dbReference type="InterPro" id="IPR003700">
    <property type="entry name" value="Pantoate_hydroxy_MeTrfase"/>
</dbReference>
<dbReference type="Pfam" id="PF02548">
    <property type="entry name" value="Pantoate_transf"/>
    <property type="match status" value="1"/>
</dbReference>
<dbReference type="PANTHER" id="PTHR20881">
    <property type="entry name" value="3-METHYL-2-OXOBUTANOATE HYDROXYMETHYLTRANSFERASE"/>
    <property type="match status" value="1"/>
</dbReference>
<dbReference type="KEGG" id="drg:H9K76_18665"/>
<keyword evidence="14" id="KW-0489">Methyltransferase</keyword>
<dbReference type="GO" id="GO:0008168">
    <property type="term" value="F:methyltransferase activity"/>
    <property type="evidence" value="ECO:0007669"/>
    <property type="project" value="UniProtKB-KW"/>
</dbReference>
<evidence type="ECO:0000313" key="14">
    <source>
        <dbReference type="EMBL" id="QNN56534.1"/>
    </source>
</evidence>
<dbReference type="PANTHER" id="PTHR20881:SF0">
    <property type="entry name" value="3-METHYL-2-OXOBUTANOATE HYDROXYMETHYLTRANSFERASE"/>
    <property type="match status" value="1"/>
</dbReference>
<comment type="similarity">
    <text evidence="2 9">Belongs to the PanB family.</text>
</comment>
<organism evidence="14 15">
    <name type="scientific">Diaphorobacter ruginosibacter</name>
    <dbReference type="NCBI Taxonomy" id="1715720"/>
    <lineage>
        <taxon>Bacteria</taxon>
        <taxon>Pseudomonadati</taxon>
        <taxon>Pseudomonadota</taxon>
        <taxon>Betaproteobacteria</taxon>
        <taxon>Burkholderiales</taxon>
        <taxon>Comamonadaceae</taxon>
        <taxon>Diaphorobacter</taxon>
    </lineage>
</organism>
<comment type="pathway">
    <text evidence="1 9">Cofactor biosynthesis; (R)-pantothenate biosynthesis; (R)-pantoate from 3-methyl-2-oxobutanoate: step 1/2.</text>
</comment>
<dbReference type="NCBIfam" id="TIGR00222">
    <property type="entry name" value="panB"/>
    <property type="match status" value="1"/>
</dbReference>
<dbReference type="HAMAP" id="MF_00156">
    <property type="entry name" value="PanB"/>
    <property type="match status" value="1"/>
</dbReference>
<reference evidence="14 15" key="1">
    <citation type="submission" date="2020-08" db="EMBL/GenBank/DDBJ databases">
        <title>Genome sequence of Diaphorobacter ruginosibacter DSM 27467T.</title>
        <authorList>
            <person name="Hyun D.-W."/>
            <person name="Bae J.-W."/>
        </authorList>
    </citation>
    <scope>NUCLEOTIDE SEQUENCE [LARGE SCALE GENOMIC DNA]</scope>
    <source>
        <strain evidence="14 15">DSM 27467</strain>
    </source>
</reference>
<dbReference type="GO" id="GO:0015940">
    <property type="term" value="P:pantothenate biosynthetic process"/>
    <property type="evidence" value="ECO:0007669"/>
    <property type="project" value="UniProtKB-UniRule"/>
</dbReference>
<keyword evidence="4 9" id="KW-0566">Pantothenate biosynthesis</keyword>
<dbReference type="EC" id="2.1.2.11" evidence="9"/>
<evidence type="ECO:0000256" key="10">
    <source>
        <dbReference type="PIRSR" id="PIRSR000388-1"/>
    </source>
</evidence>
<feature type="binding site" evidence="9 11">
    <location>
        <position position="115"/>
    </location>
    <ligand>
        <name>3-methyl-2-oxobutanoate</name>
        <dbReference type="ChEBI" id="CHEBI:11851"/>
    </ligand>
</feature>
<dbReference type="RefSeq" id="WP_187596800.1">
    <property type="nucleotide sequence ID" value="NZ_CP060714.1"/>
</dbReference>
<feature type="binding site" evidence="9 12">
    <location>
        <position position="115"/>
    </location>
    <ligand>
        <name>Mg(2+)</name>
        <dbReference type="ChEBI" id="CHEBI:18420"/>
    </ligand>
</feature>
<evidence type="ECO:0000256" key="13">
    <source>
        <dbReference type="SAM" id="MobiDB-lite"/>
    </source>
</evidence>
<dbReference type="EMBL" id="CP060714">
    <property type="protein sequence ID" value="QNN56534.1"/>
    <property type="molecule type" value="Genomic_DNA"/>
</dbReference>
<dbReference type="FunFam" id="3.20.20.60:FF:000003">
    <property type="entry name" value="3-methyl-2-oxobutanoate hydroxymethyltransferase"/>
    <property type="match status" value="1"/>
</dbReference>
<evidence type="ECO:0000256" key="2">
    <source>
        <dbReference type="ARBA" id="ARBA00008676"/>
    </source>
</evidence>